<dbReference type="SUPFAM" id="SSF52172">
    <property type="entry name" value="CheY-like"/>
    <property type="match status" value="1"/>
</dbReference>
<keyword evidence="5" id="KW-1185">Reference proteome</keyword>
<dbReference type="PANTHER" id="PTHR45228">
    <property type="entry name" value="CYCLIC DI-GMP PHOSPHODIESTERASE TM_0186-RELATED"/>
    <property type="match status" value="1"/>
</dbReference>
<dbReference type="PANTHER" id="PTHR45228:SF8">
    <property type="entry name" value="TWO-COMPONENT RESPONSE REGULATOR-RELATED"/>
    <property type="match status" value="1"/>
</dbReference>
<dbReference type="SUPFAM" id="SSF109604">
    <property type="entry name" value="HD-domain/PDEase-like"/>
    <property type="match status" value="1"/>
</dbReference>
<dbReference type="InterPro" id="IPR037522">
    <property type="entry name" value="HD_GYP_dom"/>
</dbReference>
<evidence type="ECO:0000313" key="4">
    <source>
        <dbReference type="EMBL" id="KAA0010014.1"/>
    </source>
</evidence>
<dbReference type="Pfam" id="PF13487">
    <property type="entry name" value="HD_5"/>
    <property type="match status" value="1"/>
</dbReference>
<dbReference type="GO" id="GO:0008081">
    <property type="term" value="F:phosphoric diester hydrolase activity"/>
    <property type="evidence" value="ECO:0007669"/>
    <property type="project" value="UniProtKB-ARBA"/>
</dbReference>
<proteinExistence type="predicted"/>
<dbReference type="AlphaFoldDB" id="A0A7V7KFE0"/>
<dbReference type="EMBL" id="VTPY01000008">
    <property type="protein sequence ID" value="KAA0010014.1"/>
    <property type="molecule type" value="Genomic_DNA"/>
</dbReference>
<protein>
    <submittedName>
        <fullName evidence="4">Response regulator</fullName>
    </submittedName>
</protein>
<keyword evidence="1" id="KW-0597">Phosphoprotein</keyword>
<dbReference type="InterPro" id="IPR001789">
    <property type="entry name" value="Sig_transdc_resp-reg_receiver"/>
</dbReference>
<organism evidence="4 5">
    <name type="scientific">Billgrantia pellis</name>
    <dbReference type="NCBI Taxonomy" id="2606936"/>
    <lineage>
        <taxon>Bacteria</taxon>
        <taxon>Pseudomonadati</taxon>
        <taxon>Pseudomonadota</taxon>
        <taxon>Gammaproteobacteria</taxon>
        <taxon>Oceanospirillales</taxon>
        <taxon>Halomonadaceae</taxon>
        <taxon>Billgrantia</taxon>
    </lineage>
</organism>
<dbReference type="PROSITE" id="PS51832">
    <property type="entry name" value="HD_GYP"/>
    <property type="match status" value="1"/>
</dbReference>
<dbReference type="GO" id="GO:0000160">
    <property type="term" value="P:phosphorelay signal transduction system"/>
    <property type="evidence" value="ECO:0007669"/>
    <property type="project" value="InterPro"/>
</dbReference>
<reference evidence="4 5" key="1">
    <citation type="submission" date="2019-08" db="EMBL/GenBank/DDBJ databases">
        <title>Bioinformatics analysis of the strain L3 and L5.</title>
        <authorList>
            <person name="Li X."/>
        </authorList>
    </citation>
    <scope>NUCLEOTIDE SEQUENCE [LARGE SCALE GENOMIC DNA]</scope>
    <source>
        <strain evidence="4 5">L5</strain>
    </source>
</reference>
<accession>A0A7V7KFE0</accession>
<feature type="domain" description="Response regulatory" evidence="2">
    <location>
        <begin position="17"/>
        <end position="132"/>
    </location>
</feature>
<dbReference type="SMART" id="SM00448">
    <property type="entry name" value="REC"/>
    <property type="match status" value="1"/>
</dbReference>
<dbReference type="InterPro" id="IPR011006">
    <property type="entry name" value="CheY-like_superfamily"/>
</dbReference>
<feature type="modified residue" description="4-aspartylphosphate" evidence="1">
    <location>
        <position position="66"/>
    </location>
</feature>
<dbReference type="InterPro" id="IPR003607">
    <property type="entry name" value="HD/PDEase_dom"/>
</dbReference>
<dbReference type="PROSITE" id="PS50110">
    <property type="entry name" value="RESPONSE_REGULATORY"/>
    <property type="match status" value="1"/>
</dbReference>
<dbReference type="CDD" id="cd17569">
    <property type="entry name" value="REC_HupR-like"/>
    <property type="match status" value="1"/>
</dbReference>
<dbReference type="InterPro" id="IPR052020">
    <property type="entry name" value="Cyclic_di-GMP/3'3'-cGAMP_PDE"/>
</dbReference>
<name>A0A7V7KFE0_9GAMM</name>
<gene>
    <name evidence="4" type="ORF">F0A17_19205</name>
</gene>
<evidence type="ECO:0000256" key="1">
    <source>
        <dbReference type="PROSITE-ProRule" id="PRU00169"/>
    </source>
</evidence>
<dbReference type="Gene3D" id="3.40.50.2300">
    <property type="match status" value="1"/>
</dbReference>
<feature type="domain" description="HD-GYP" evidence="3">
    <location>
        <begin position="187"/>
        <end position="383"/>
    </location>
</feature>
<dbReference type="Pfam" id="PF00072">
    <property type="entry name" value="Response_reg"/>
    <property type="match status" value="1"/>
</dbReference>
<dbReference type="CDD" id="cd00077">
    <property type="entry name" value="HDc"/>
    <property type="match status" value="1"/>
</dbReference>
<evidence type="ECO:0000259" key="2">
    <source>
        <dbReference type="PROSITE" id="PS50110"/>
    </source>
</evidence>
<dbReference type="Gene3D" id="1.10.3210.10">
    <property type="entry name" value="Hypothetical protein af1432"/>
    <property type="match status" value="1"/>
</dbReference>
<evidence type="ECO:0000259" key="3">
    <source>
        <dbReference type="PROSITE" id="PS51832"/>
    </source>
</evidence>
<evidence type="ECO:0000313" key="5">
    <source>
        <dbReference type="Proteomes" id="UP000486760"/>
    </source>
</evidence>
<comment type="caution">
    <text evidence="4">The sequence shown here is derived from an EMBL/GenBank/DDBJ whole genome shotgun (WGS) entry which is preliminary data.</text>
</comment>
<dbReference type="Proteomes" id="UP000486760">
    <property type="component" value="Unassembled WGS sequence"/>
</dbReference>
<sequence length="449" mass="51719">MCIETAENSTVDSADISVLLVDDEPNILRALRRVLRREDYRLLTANNGEEALVVMQTEPVDLVVSDSRMPGMDGAELLSRIQQHWPECRRLMLTGHADLTSTIRAINEGQIYRYITKPWSDDDLRLTLRQALEHQQAERERRRLEALTQEQNRELALLNAHLEERVQARTRELQQVADMLELAYGELKRSYVTATQVFSALISQRLPRNLQTNTQVRDLVKAYADTHHFDEELKQSLMMAASLYNLGKMTWNDQLLATPSDRLSTQDRETYQRYPVAGEGLLMALDYLEDTASIIRHHRERWNGSGYPDRLKGEEIPYGARLLGLAVDFIELQRGLVLQRRLPRDDALKLLRKLSGRVYEPEMCEAFITLCIEQAPDLGMGGDQVRSLDTRRLEPGMILVRDLHSESGMLLLNEGKQLTRDLIERLVRFEETEGTRYVLWVKLPDGDPE</sequence>